<evidence type="ECO:0000256" key="1">
    <source>
        <dbReference type="SAM" id="MobiDB-lite"/>
    </source>
</evidence>
<name>A0A2I0WVZ0_9ASPA</name>
<reference evidence="2 3" key="2">
    <citation type="journal article" date="2017" name="Nature">
        <title>The Apostasia genome and the evolution of orchids.</title>
        <authorList>
            <person name="Zhang G.Q."/>
            <person name="Liu K.W."/>
            <person name="Li Z."/>
            <person name="Lohaus R."/>
            <person name="Hsiao Y.Y."/>
            <person name="Niu S.C."/>
            <person name="Wang J.Y."/>
            <person name="Lin Y.C."/>
            <person name="Xu Q."/>
            <person name="Chen L.J."/>
            <person name="Yoshida K."/>
            <person name="Fujiwara S."/>
            <person name="Wang Z.W."/>
            <person name="Zhang Y.Q."/>
            <person name="Mitsuda N."/>
            <person name="Wang M."/>
            <person name="Liu G.H."/>
            <person name="Pecoraro L."/>
            <person name="Huang H.X."/>
            <person name="Xiao X.J."/>
            <person name="Lin M."/>
            <person name="Wu X.Y."/>
            <person name="Wu W.L."/>
            <person name="Chen Y.Y."/>
            <person name="Chang S.B."/>
            <person name="Sakamoto S."/>
            <person name="Ohme-Takagi M."/>
            <person name="Yagi M."/>
            <person name="Zeng S.J."/>
            <person name="Shen C.Y."/>
            <person name="Yeh C.M."/>
            <person name="Luo Y.B."/>
            <person name="Tsai W.C."/>
            <person name="Van de Peer Y."/>
            <person name="Liu Z.J."/>
        </authorList>
    </citation>
    <scope>NUCLEOTIDE SEQUENCE [LARGE SCALE GENOMIC DNA]</scope>
    <source>
        <tissue evidence="2">The whole plant</tissue>
    </source>
</reference>
<reference evidence="2 3" key="1">
    <citation type="journal article" date="2016" name="Sci. Rep.">
        <title>The Dendrobium catenatum Lindl. genome sequence provides insights into polysaccharide synthase, floral development and adaptive evolution.</title>
        <authorList>
            <person name="Zhang G.Q."/>
            <person name="Xu Q."/>
            <person name="Bian C."/>
            <person name="Tsai W.C."/>
            <person name="Yeh C.M."/>
            <person name="Liu K.W."/>
            <person name="Yoshida K."/>
            <person name="Zhang L.S."/>
            <person name="Chang S.B."/>
            <person name="Chen F."/>
            <person name="Shi Y."/>
            <person name="Su Y.Y."/>
            <person name="Zhang Y.Q."/>
            <person name="Chen L.J."/>
            <person name="Yin Y."/>
            <person name="Lin M."/>
            <person name="Huang H."/>
            <person name="Deng H."/>
            <person name="Wang Z.W."/>
            <person name="Zhu S.L."/>
            <person name="Zhao X."/>
            <person name="Deng C."/>
            <person name="Niu S.C."/>
            <person name="Huang J."/>
            <person name="Wang M."/>
            <person name="Liu G.H."/>
            <person name="Yang H.J."/>
            <person name="Xiao X.J."/>
            <person name="Hsiao Y.Y."/>
            <person name="Wu W.L."/>
            <person name="Chen Y.Y."/>
            <person name="Mitsuda N."/>
            <person name="Ohme-Takagi M."/>
            <person name="Luo Y.B."/>
            <person name="Van de Peer Y."/>
            <person name="Liu Z.J."/>
        </authorList>
    </citation>
    <scope>NUCLEOTIDE SEQUENCE [LARGE SCALE GENOMIC DNA]</scope>
    <source>
        <tissue evidence="2">The whole plant</tissue>
    </source>
</reference>
<keyword evidence="3" id="KW-1185">Reference proteome</keyword>
<protein>
    <submittedName>
        <fullName evidence="2">Uncharacterized protein</fullName>
    </submittedName>
</protein>
<dbReference type="Proteomes" id="UP000233837">
    <property type="component" value="Unassembled WGS sequence"/>
</dbReference>
<dbReference type="AlphaFoldDB" id="A0A2I0WVZ0"/>
<feature type="compositionally biased region" description="Polar residues" evidence="1">
    <location>
        <begin position="1"/>
        <end position="12"/>
    </location>
</feature>
<evidence type="ECO:0000313" key="3">
    <source>
        <dbReference type="Proteomes" id="UP000233837"/>
    </source>
</evidence>
<feature type="compositionally biased region" description="Low complexity" evidence="1">
    <location>
        <begin position="13"/>
        <end position="24"/>
    </location>
</feature>
<proteinExistence type="predicted"/>
<sequence length="79" mass="8175">MADSASQLNTNFPSASPSTSPSNPVGSISSDSVMSFGERTISAAGAAVLSAIVVNPLDVAKVSSFFYRACLKLNVTFWT</sequence>
<organism evidence="2 3">
    <name type="scientific">Dendrobium catenatum</name>
    <dbReference type="NCBI Taxonomy" id="906689"/>
    <lineage>
        <taxon>Eukaryota</taxon>
        <taxon>Viridiplantae</taxon>
        <taxon>Streptophyta</taxon>
        <taxon>Embryophyta</taxon>
        <taxon>Tracheophyta</taxon>
        <taxon>Spermatophyta</taxon>
        <taxon>Magnoliopsida</taxon>
        <taxon>Liliopsida</taxon>
        <taxon>Asparagales</taxon>
        <taxon>Orchidaceae</taxon>
        <taxon>Epidendroideae</taxon>
        <taxon>Malaxideae</taxon>
        <taxon>Dendrobiinae</taxon>
        <taxon>Dendrobium</taxon>
    </lineage>
</organism>
<accession>A0A2I0WVZ0</accession>
<feature type="region of interest" description="Disordered" evidence="1">
    <location>
        <begin position="1"/>
        <end position="27"/>
    </location>
</feature>
<gene>
    <name evidence="2" type="ORF">MA16_Dca024384</name>
</gene>
<evidence type="ECO:0000313" key="2">
    <source>
        <dbReference type="EMBL" id="PKU79811.1"/>
    </source>
</evidence>
<dbReference type="EMBL" id="KZ502414">
    <property type="protein sequence ID" value="PKU79811.1"/>
    <property type="molecule type" value="Genomic_DNA"/>
</dbReference>